<reference evidence="1" key="1">
    <citation type="submission" date="2025-08" db="UniProtKB">
        <authorList>
            <consortium name="Ensembl"/>
        </authorList>
    </citation>
    <scope>IDENTIFICATION</scope>
</reference>
<accession>A0A3Q2VDD6</accession>
<dbReference type="AlphaFoldDB" id="A0A3Q2VDD6"/>
<keyword evidence="2" id="KW-1185">Reference proteome</keyword>
<dbReference type="Proteomes" id="UP000264840">
    <property type="component" value="Unplaced"/>
</dbReference>
<sequence length="246" mass="28142">MGLLTGLCAFLYHLPQIYKWLLKPYYITSFLLTISFVVVRKTPGLCEHLVTQREDGNSCDFDWYEGVPLLFIHCSLLFVSSVTVEQHIGNLLMFSKVANCILFFRMDIRFGILYLALCLGQCVLLVKQQSEPCLETSLRFLQSELFINWPTETAVYLSHVSSFILCSYNCTGLRFGKIDIGRYEEVSKKYRVSTSPLAKQLPSGIKLVLNSDICVLQACTFSPKMMCHVPFNILQTLLWAFTEKNK</sequence>
<evidence type="ECO:0000313" key="1">
    <source>
        <dbReference type="Ensembl" id="ENSHBUP00000008990.1"/>
    </source>
</evidence>
<organism evidence="1 2">
    <name type="scientific">Haplochromis burtoni</name>
    <name type="common">Burton's mouthbrooder</name>
    <name type="synonym">Chromis burtoni</name>
    <dbReference type="NCBI Taxonomy" id="8153"/>
    <lineage>
        <taxon>Eukaryota</taxon>
        <taxon>Metazoa</taxon>
        <taxon>Chordata</taxon>
        <taxon>Craniata</taxon>
        <taxon>Vertebrata</taxon>
        <taxon>Euteleostomi</taxon>
        <taxon>Actinopterygii</taxon>
        <taxon>Neopterygii</taxon>
        <taxon>Teleostei</taxon>
        <taxon>Neoteleostei</taxon>
        <taxon>Acanthomorphata</taxon>
        <taxon>Ovalentaria</taxon>
        <taxon>Cichlomorphae</taxon>
        <taxon>Cichliformes</taxon>
        <taxon>Cichlidae</taxon>
        <taxon>African cichlids</taxon>
        <taxon>Pseudocrenilabrinae</taxon>
        <taxon>Haplochromini</taxon>
        <taxon>Haplochromis</taxon>
    </lineage>
</organism>
<evidence type="ECO:0000313" key="2">
    <source>
        <dbReference type="Proteomes" id="UP000264840"/>
    </source>
</evidence>
<dbReference type="Ensembl" id="ENSHBUT00000001005.1">
    <property type="protein sequence ID" value="ENSHBUP00000008990.1"/>
    <property type="gene ID" value="ENSHBUG00000010562.1"/>
</dbReference>
<name>A0A3Q2VDD6_HAPBU</name>
<dbReference type="GeneTree" id="ENSGT00390000003751"/>
<reference evidence="1" key="2">
    <citation type="submission" date="2025-09" db="UniProtKB">
        <authorList>
            <consortium name="Ensembl"/>
        </authorList>
    </citation>
    <scope>IDENTIFICATION</scope>
</reference>
<proteinExistence type="predicted"/>
<protein>
    <submittedName>
        <fullName evidence="1">Thioredoxin-related transmembrane protein 2a</fullName>
    </submittedName>
</protein>